<evidence type="ECO:0000256" key="5">
    <source>
        <dbReference type="ARBA" id="ARBA00022727"/>
    </source>
</evidence>
<dbReference type="GO" id="GO:0004798">
    <property type="term" value="F:dTMP kinase activity"/>
    <property type="evidence" value="ECO:0007669"/>
    <property type="project" value="UniProtKB-UniRule"/>
</dbReference>
<comment type="function">
    <text evidence="11 12">Phosphorylation of dTMP to form dTDP in both de novo and salvage pathways of dTTP synthesis.</text>
</comment>
<dbReference type="SUPFAM" id="SSF52540">
    <property type="entry name" value="P-loop containing nucleoside triphosphate hydrolases"/>
    <property type="match status" value="1"/>
</dbReference>
<keyword evidence="6 12" id="KW-0547">Nucleotide-binding</keyword>
<comment type="caution">
    <text evidence="14">The sequence shown here is derived from an EMBL/GenBank/DDBJ whole genome shotgun (WGS) entry which is preliminary data.</text>
</comment>
<keyword evidence="7 12" id="KW-0418">Kinase</keyword>
<dbReference type="InterPro" id="IPR018094">
    <property type="entry name" value="Thymidylate_kinase"/>
</dbReference>
<dbReference type="GO" id="GO:0005524">
    <property type="term" value="F:ATP binding"/>
    <property type="evidence" value="ECO:0007669"/>
    <property type="project" value="UniProtKB-UniRule"/>
</dbReference>
<evidence type="ECO:0000313" key="14">
    <source>
        <dbReference type="EMBL" id="MBS7824422.1"/>
    </source>
</evidence>
<dbReference type="AlphaFoldDB" id="A0AB35BYS8"/>
<dbReference type="CDD" id="cd01672">
    <property type="entry name" value="TMPK"/>
    <property type="match status" value="1"/>
</dbReference>
<comment type="similarity">
    <text evidence="1 12">Belongs to the thymidylate kinase family.</text>
</comment>
<name>A0AB35BYS8_9GAMM</name>
<feature type="domain" description="Thymidylate kinase-like" evidence="13">
    <location>
        <begin position="9"/>
        <end position="194"/>
    </location>
</feature>
<feature type="binding site" evidence="12">
    <location>
        <begin position="11"/>
        <end position="18"/>
    </location>
    <ligand>
        <name>ATP</name>
        <dbReference type="ChEBI" id="CHEBI:30616"/>
    </ligand>
</feature>
<dbReference type="HAMAP" id="MF_00165">
    <property type="entry name" value="Thymidylate_kinase"/>
    <property type="match status" value="1"/>
</dbReference>
<sequence>MQTGRFITFEGTEGAGKSTQIPLLKAWLESQGKTVITTREPGGTPLSEKIRGLLLNDDMTAETELLLMFAARKEHIEQVIQPALLRGDWVLCDRFTEATYAYQAAGRAIDVSRIAYLEDWLQGTLRPDCTLWFDIDVAEGMARAEKRHALDRFEQEAMSFFDKVRRGYAEQAAKRPEQFKRIDAALSIDEITLQITKQLQPLL</sequence>
<dbReference type="EC" id="2.7.4.9" evidence="2 12"/>
<dbReference type="Gene3D" id="3.40.50.300">
    <property type="entry name" value="P-loop containing nucleotide triphosphate hydrolases"/>
    <property type="match status" value="1"/>
</dbReference>
<comment type="catalytic activity">
    <reaction evidence="10 12">
        <text>dTMP + ATP = dTDP + ADP</text>
        <dbReference type="Rhea" id="RHEA:13517"/>
        <dbReference type="ChEBI" id="CHEBI:30616"/>
        <dbReference type="ChEBI" id="CHEBI:58369"/>
        <dbReference type="ChEBI" id="CHEBI:63528"/>
        <dbReference type="ChEBI" id="CHEBI:456216"/>
        <dbReference type="EC" id="2.7.4.9"/>
    </reaction>
</comment>
<evidence type="ECO:0000256" key="4">
    <source>
        <dbReference type="ARBA" id="ARBA00022679"/>
    </source>
</evidence>
<evidence type="ECO:0000313" key="15">
    <source>
        <dbReference type="Proteomes" id="UP000680020"/>
    </source>
</evidence>
<evidence type="ECO:0000256" key="12">
    <source>
        <dbReference type="HAMAP-Rule" id="MF_00165"/>
    </source>
</evidence>
<reference evidence="14" key="1">
    <citation type="submission" date="2021-03" db="EMBL/GenBank/DDBJ databases">
        <title>Identification and antibiotic profiling of Wohlfahrtiimonas chitiniclastica, an underestimated human pathogen.</title>
        <authorList>
            <person name="Kopf A."/>
            <person name="Bunk B."/>
            <person name="Coldewey S."/>
            <person name="Gunzer F."/>
            <person name="Riedel T."/>
            <person name="Schroettner P."/>
        </authorList>
    </citation>
    <scope>NUCLEOTIDE SEQUENCE</scope>
    <source>
        <strain evidence="14">DSM 100917</strain>
    </source>
</reference>
<dbReference type="PANTHER" id="PTHR10344">
    <property type="entry name" value="THYMIDYLATE KINASE"/>
    <property type="match status" value="1"/>
</dbReference>
<keyword evidence="4 12" id="KW-0808">Transferase</keyword>
<dbReference type="Proteomes" id="UP000680020">
    <property type="component" value="Unassembled WGS sequence"/>
</dbReference>
<evidence type="ECO:0000256" key="2">
    <source>
        <dbReference type="ARBA" id="ARBA00012980"/>
    </source>
</evidence>
<evidence type="ECO:0000256" key="8">
    <source>
        <dbReference type="ARBA" id="ARBA00022840"/>
    </source>
</evidence>
<gene>
    <name evidence="12" type="primary">tmk</name>
    <name evidence="14" type="ORF">J7561_04300</name>
</gene>
<evidence type="ECO:0000256" key="3">
    <source>
        <dbReference type="ARBA" id="ARBA00017144"/>
    </source>
</evidence>
<keyword evidence="5 12" id="KW-0545">Nucleotide biosynthesis</keyword>
<evidence type="ECO:0000256" key="1">
    <source>
        <dbReference type="ARBA" id="ARBA00009776"/>
    </source>
</evidence>
<evidence type="ECO:0000259" key="13">
    <source>
        <dbReference type="Pfam" id="PF02223"/>
    </source>
</evidence>
<protein>
    <recommendedName>
        <fullName evidence="3 12">Thymidylate kinase</fullName>
        <ecNumber evidence="2 12">2.7.4.9</ecNumber>
    </recommendedName>
    <alternativeName>
        <fullName evidence="9 12">dTMP kinase</fullName>
    </alternativeName>
</protein>
<accession>A0AB35BYS8</accession>
<dbReference type="NCBIfam" id="TIGR00041">
    <property type="entry name" value="DTMP_kinase"/>
    <property type="match status" value="1"/>
</dbReference>
<evidence type="ECO:0000256" key="11">
    <source>
        <dbReference type="ARBA" id="ARBA00057735"/>
    </source>
</evidence>
<evidence type="ECO:0000256" key="9">
    <source>
        <dbReference type="ARBA" id="ARBA00029962"/>
    </source>
</evidence>
<evidence type="ECO:0000256" key="10">
    <source>
        <dbReference type="ARBA" id="ARBA00048743"/>
    </source>
</evidence>
<proteinExistence type="inferred from homology"/>
<dbReference type="Pfam" id="PF02223">
    <property type="entry name" value="Thymidylate_kin"/>
    <property type="match status" value="1"/>
</dbReference>
<evidence type="ECO:0000256" key="7">
    <source>
        <dbReference type="ARBA" id="ARBA00022777"/>
    </source>
</evidence>
<dbReference type="GO" id="GO:0006235">
    <property type="term" value="P:dTTP biosynthetic process"/>
    <property type="evidence" value="ECO:0007669"/>
    <property type="project" value="UniProtKB-UniRule"/>
</dbReference>
<dbReference type="GO" id="GO:0006233">
    <property type="term" value="P:dTDP biosynthetic process"/>
    <property type="evidence" value="ECO:0007669"/>
    <property type="project" value="InterPro"/>
</dbReference>
<dbReference type="GO" id="GO:0005829">
    <property type="term" value="C:cytosol"/>
    <property type="evidence" value="ECO:0007669"/>
    <property type="project" value="TreeGrafter"/>
</dbReference>
<dbReference type="EMBL" id="JAGIBU010000002">
    <property type="protein sequence ID" value="MBS7824422.1"/>
    <property type="molecule type" value="Genomic_DNA"/>
</dbReference>
<organism evidence="14 15">
    <name type="scientific">Wohlfahrtiimonas chitiniclastica</name>
    <dbReference type="NCBI Taxonomy" id="400946"/>
    <lineage>
        <taxon>Bacteria</taxon>
        <taxon>Pseudomonadati</taxon>
        <taxon>Pseudomonadota</taxon>
        <taxon>Gammaproteobacteria</taxon>
        <taxon>Cardiobacteriales</taxon>
        <taxon>Ignatzschineriaceae</taxon>
        <taxon>Wohlfahrtiimonas</taxon>
    </lineage>
</organism>
<dbReference type="PANTHER" id="PTHR10344:SF4">
    <property type="entry name" value="UMP-CMP KINASE 2, MITOCHONDRIAL"/>
    <property type="match status" value="1"/>
</dbReference>
<keyword evidence="8 12" id="KW-0067">ATP-binding</keyword>
<dbReference type="FunFam" id="3.40.50.300:FF:000225">
    <property type="entry name" value="Thymidylate kinase"/>
    <property type="match status" value="1"/>
</dbReference>
<dbReference type="GO" id="GO:0006227">
    <property type="term" value="P:dUDP biosynthetic process"/>
    <property type="evidence" value="ECO:0007669"/>
    <property type="project" value="TreeGrafter"/>
</dbReference>
<dbReference type="InterPro" id="IPR039430">
    <property type="entry name" value="Thymidylate_kin-like_dom"/>
</dbReference>
<dbReference type="InterPro" id="IPR027417">
    <property type="entry name" value="P-loop_NTPase"/>
</dbReference>
<dbReference type="RefSeq" id="WP_213403639.1">
    <property type="nucleotide sequence ID" value="NZ_JAGIBT010000008.1"/>
</dbReference>
<evidence type="ECO:0000256" key="6">
    <source>
        <dbReference type="ARBA" id="ARBA00022741"/>
    </source>
</evidence>